<dbReference type="Gene3D" id="3.40.50.300">
    <property type="entry name" value="P-loop containing nucleotide triphosphate hydrolases"/>
    <property type="match status" value="1"/>
</dbReference>
<proteinExistence type="predicted"/>
<gene>
    <name evidence="2" type="ORF">ACFOW1_09615</name>
</gene>
<keyword evidence="3" id="KW-1185">Reference proteome</keyword>
<organism evidence="2 3">
    <name type="scientific">Parasediminibacterium paludis</name>
    <dbReference type="NCBI Taxonomy" id="908966"/>
    <lineage>
        <taxon>Bacteria</taxon>
        <taxon>Pseudomonadati</taxon>
        <taxon>Bacteroidota</taxon>
        <taxon>Chitinophagia</taxon>
        <taxon>Chitinophagales</taxon>
        <taxon>Chitinophagaceae</taxon>
        <taxon>Parasediminibacterium</taxon>
    </lineage>
</organism>
<dbReference type="InterPro" id="IPR045455">
    <property type="entry name" value="NrS-1_pol-like_helicase"/>
</dbReference>
<evidence type="ECO:0000313" key="2">
    <source>
        <dbReference type="EMBL" id="MFC4232148.1"/>
    </source>
</evidence>
<dbReference type="Pfam" id="PF19263">
    <property type="entry name" value="DUF5906"/>
    <property type="match status" value="1"/>
</dbReference>
<protein>
    <submittedName>
        <fullName evidence="2">Primase-helicase family protein</fullName>
    </submittedName>
</protein>
<dbReference type="Proteomes" id="UP001595906">
    <property type="component" value="Unassembled WGS sequence"/>
</dbReference>
<dbReference type="RefSeq" id="WP_379013893.1">
    <property type="nucleotide sequence ID" value="NZ_JBHSDC010000018.1"/>
</dbReference>
<accession>A0ABV8PYC8</accession>
<sequence>MAKAAKLFIQTDDTAEPATPPIATISMENAIPTPQEYYTSRMALLGINEANNTVKLLQNNATTNKAELVDFAVFSQSDKGIDILAYTLDRLLITYSKEGSRWKNQTYKITRLVEPIVKKDGSEIKYLMPKGEPVVPFFPPTLLAKYDATTTIDTLYLTEGYFKSFKASLHKIDCVGLPSITCLKDRETGELHEDIKKLILKCKVKRLVWLTDGDCRNLTTKDIKDGLDLYRRPNQFFRSVATFYDLTSKLENVQRYFAHINTDELDGNPKGLDDLLCAFSDEVKDIAKEFNDFSKKKEILTYSTRFEITYGIGKVLRYFYLHDVDQFYLYHIEKRPDLKDKEFRFNGTLYQYDEKENKCLVKIPSSAANYFRVGDDYFEFVEIPDKYGNITKQQHKRRKETIKDDNGKDIFKHIPKYRAFCNVPEHLNYQRIIHNCFNTYHPFSHEPEEGNFDNTIAFLKHIFGEDECIAGDFKVKRYELALDYLTILYKNPQQILPILCLVSKERQTGKTTFLKWLKMIFTENLAVVSNQDFENNFNSHWATKLIIGCDETKIEKHVVMERIKGLSTAGSIMKEGKGVDQVSMDFFGKFILLSNNEDNFASIDAEEIRFWIIKVPVIKGRNVNLLEDLLDEIPAFLHYLSQRSILTKQVERHWFDTRLLKTEALAKIVENSKPTVEKIIIHNLTQLFEASDYDTIKMGLDDVVKYLAKMNDKDKNYVKNVLNTMGYKTQPAQRNIYFPVMQEAYTENRIEYKIFKKNCVGRYYEFNRSDFLDDETTLEPIPTISNTPPKHKGVNDLM</sequence>
<dbReference type="InterPro" id="IPR027417">
    <property type="entry name" value="P-loop_NTPase"/>
</dbReference>
<reference evidence="3" key="1">
    <citation type="journal article" date="2019" name="Int. J. Syst. Evol. Microbiol.">
        <title>The Global Catalogue of Microorganisms (GCM) 10K type strain sequencing project: providing services to taxonomists for standard genome sequencing and annotation.</title>
        <authorList>
            <consortium name="The Broad Institute Genomics Platform"/>
            <consortium name="The Broad Institute Genome Sequencing Center for Infectious Disease"/>
            <person name="Wu L."/>
            <person name="Ma J."/>
        </authorList>
    </citation>
    <scope>NUCLEOTIDE SEQUENCE [LARGE SCALE GENOMIC DNA]</scope>
    <source>
        <strain evidence="3">CECT 8010</strain>
    </source>
</reference>
<evidence type="ECO:0000313" key="3">
    <source>
        <dbReference type="Proteomes" id="UP001595906"/>
    </source>
</evidence>
<name>A0ABV8PYC8_9BACT</name>
<comment type="caution">
    <text evidence="2">The sequence shown here is derived from an EMBL/GenBank/DDBJ whole genome shotgun (WGS) entry which is preliminary data.</text>
</comment>
<feature type="domain" description="NrS-1 polymerase-like helicase" evidence="1">
    <location>
        <begin position="501"/>
        <end position="606"/>
    </location>
</feature>
<evidence type="ECO:0000259" key="1">
    <source>
        <dbReference type="Pfam" id="PF19263"/>
    </source>
</evidence>
<dbReference type="EMBL" id="JBHSDC010000018">
    <property type="protein sequence ID" value="MFC4232148.1"/>
    <property type="molecule type" value="Genomic_DNA"/>
</dbReference>